<dbReference type="InParanoid" id="A2ESF0"/>
<organism evidence="2 3">
    <name type="scientific">Trichomonas vaginalis (strain ATCC PRA-98 / G3)</name>
    <dbReference type="NCBI Taxonomy" id="412133"/>
    <lineage>
        <taxon>Eukaryota</taxon>
        <taxon>Metamonada</taxon>
        <taxon>Parabasalia</taxon>
        <taxon>Trichomonadida</taxon>
        <taxon>Trichomonadidae</taxon>
        <taxon>Trichomonas</taxon>
    </lineage>
</organism>
<dbReference type="OrthoDB" id="10263751at2759"/>
<accession>A2ESF0</accession>
<dbReference type="Proteomes" id="UP000001542">
    <property type="component" value="Unassembled WGS sequence"/>
</dbReference>
<dbReference type="RefSeq" id="XP_001316617.1">
    <property type="nucleotide sequence ID" value="XM_001316582.1"/>
</dbReference>
<dbReference type="EMBL" id="DS113476">
    <property type="protein sequence ID" value="EAY04394.1"/>
    <property type="molecule type" value="Genomic_DNA"/>
</dbReference>
<keyword evidence="3" id="KW-1185">Reference proteome</keyword>
<dbReference type="Pfam" id="PF00085">
    <property type="entry name" value="Thioredoxin"/>
    <property type="match status" value="1"/>
</dbReference>
<dbReference type="VEuPathDB" id="TrichDB:TVAG_416920"/>
<evidence type="ECO:0000259" key="1">
    <source>
        <dbReference type="PROSITE" id="PS51352"/>
    </source>
</evidence>
<evidence type="ECO:0000313" key="2">
    <source>
        <dbReference type="EMBL" id="EAY04394.1"/>
    </source>
</evidence>
<dbReference type="InterPro" id="IPR050620">
    <property type="entry name" value="Thioredoxin_H-type-like"/>
</dbReference>
<dbReference type="InterPro" id="IPR036249">
    <property type="entry name" value="Thioredoxin-like_sf"/>
</dbReference>
<evidence type="ECO:0000313" key="3">
    <source>
        <dbReference type="Proteomes" id="UP000001542"/>
    </source>
</evidence>
<proteinExistence type="predicted"/>
<dbReference type="KEGG" id="tva:4762251"/>
<dbReference type="PROSITE" id="PS51352">
    <property type="entry name" value="THIOREDOXIN_2"/>
    <property type="match status" value="1"/>
</dbReference>
<gene>
    <name evidence="2" type="ORF">TVAG_416920</name>
</gene>
<reference evidence="2" key="1">
    <citation type="submission" date="2006-10" db="EMBL/GenBank/DDBJ databases">
        <authorList>
            <person name="Amadeo P."/>
            <person name="Zhao Q."/>
            <person name="Wortman J."/>
            <person name="Fraser-Liggett C."/>
            <person name="Carlton J."/>
        </authorList>
    </citation>
    <scope>NUCLEOTIDE SEQUENCE</scope>
    <source>
        <strain evidence="2">G3</strain>
    </source>
</reference>
<dbReference type="AlphaFoldDB" id="A2ESF0"/>
<sequence>MKEEQQVKTFIGTFDELKELIQESRKLFVVDFFATWVLPSKKLLPHLSEIAKEHPDVEVIRIDIDKNLEISDHYQIVSVPHVKFFKSVSNNDFIEYGFDNGCKPEIIRSKID</sequence>
<reference evidence="2" key="2">
    <citation type="journal article" date="2007" name="Science">
        <title>Draft genome sequence of the sexually transmitted pathogen Trichomonas vaginalis.</title>
        <authorList>
            <person name="Carlton J.M."/>
            <person name="Hirt R.P."/>
            <person name="Silva J.C."/>
            <person name="Delcher A.L."/>
            <person name="Schatz M."/>
            <person name="Zhao Q."/>
            <person name="Wortman J.R."/>
            <person name="Bidwell S.L."/>
            <person name="Alsmark U.C.M."/>
            <person name="Besteiro S."/>
            <person name="Sicheritz-Ponten T."/>
            <person name="Noel C.J."/>
            <person name="Dacks J.B."/>
            <person name="Foster P.G."/>
            <person name="Simillion C."/>
            <person name="Van de Peer Y."/>
            <person name="Miranda-Saavedra D."/>
            <person name="Barton G.J."/>
            <person name="Westrop G.D."/>
            <person name="Mueller S."/>
            <person name="Dessi D."/>
            <person name="Fiori P.L."/>
            <person name="Ren Q."/>
            <person name="Paulsen I."/>
            <person name="Zhang H."/>
            <person name="Bastida-Corcuera F.D."/>
            <person name="Simoes-Barbosa A."/>
            <person name="Brown M.T."/>
            <person name="Hayes R.D."/>
            <person name="Mukherjee M."/>
            <person name="Okumura C.Y."/>
            <person name="Schneider R."/>
            <person name="Smith A.J."/>
            <person name="Vanacova S."/>
            <person name="Villalvazo M."/>
            <person name="Haas B.J."/>
            <person name="Pertea M."/>
            <person name="Feldblyum T.V."/>
            <person name="Utterback T.R."/>
            <person name="Shu C.L."/>
            <person name="Osoegawa K."/>
            <person name="de Jong P.J."/>
            <person name="Hrdy I."/>
            <person name="Horvathova L."/>
            <person name="Zubacova Z."/>
            <person name="Dolezal P."/>
            <person name="Malik S.B."/>
            <person name="Logsdon J.M. Jr."/>
            <person name="Henze K."/>
            <person name="Gupta A."/>
            <person name="Wang C.C."/>
            <person name="Dunne R.L."/>
            <person name="Upcroft J.A."/>
            <person name="Upcroft P."/>
            <person name="White O."/>
            <person name="Salzberg S.L."/>
            <person name="Tang P."/>
            <person name="Chiu C.-H."/>
            <person name="Lee Y.-S."/>
            <person name="Embley T.M."/>
            <person name="Coombs G.H."/>
            <person name="Mottram J.C."/>
            <person name="Tachezy J."/>
            <person name="Fraser-Liggett C.M."/>
            <person name="Johnson P.J."/>
        </authorList>
    </citation>
    <scope>NUCLEOTIDE SEQUENCE [LARGE SCALE GENOMIC DNA]</scope>
    <source>
        <strain evidence="2">G3</strain>
    </source>
</reference>
<dbReference type="CDD" id="cd02947">
    <property type="entry name" value="TRX_family"/>
    <property type="match status" value="1"/>
</dbReference>
<dbReference type="PANTHER" id="PTHR10438">
    <property type="entry name" value="THIOREDOXIN"/>
    <property type="match status" value="1"/>
</dbReference>
<dbReference type="SUPFAM" id="SSF52833">
    <property type="entry name" value="Thioredoxin-like"/>
    <property type="match status" value="1"/>
</dbReference>
<dbReference type="VEuPathDB" id="TrichDB:TVAGG3_0278080"/>
<dbReference type="STRING" id="5722.A2ESF0"/>
<name>A2ESF0_TRIV3</name>
<dbReference type="InterPro" id="IPR013766">
    <property type="entry name" value="Thioredoxin_domain"/>
</dbReference>
<feature type="domain" description="Thioredoxin" evidence="1">
    <location>
        <begin position="1"/>
        <end position="112"/>
    </location>
</feature>
<dbReference type="PANTHER" id="PTHR10438:SF468">
    <property type="entry name" value="THIOREDOXIN-1-RELATED"/>
    <property type="match status" value="1"/>
</dbReference>
<protein>
    <submittedName>
        <fullName evidence="2">Thioredoxin family protein</fullName>
    </submittedName>
</protein>
<dbReference type="SMR" id="A2ESF0"/>
<dbReference type="Gene3D" id="3.40.30.10">
    <property type="entry name" value="Glutaredoxin"/>
    <property type="match status" value="1"/>
</dbReference>